<sequence>CLWTLTAIIKYILKGEVLPKAGILKKLLAPLDAVLEGFYNSILLHHFDGHHDTSPYSEAANSVISFIDLLEALLASRAELEPPLRCQRILFLKVSYVLNLVSSSIHYLIQKKFIMLLKKCVLFKSREEAKGGSLFLQTPLLHEDMLALSNTVLQVVNLIWLEQISLRGKTSYFGGSETVPGDDPQGGSDQTVVRALSLIVLKALELKFQNSATKAEIK</sequence>
<accession>A0A7K9SEK8</accession>
<dbReference type="InterPro" id="IPR032794">
    <property type="entry name" value="LINES_N"/>
</dbReference>
<dbReference type="InterPro" id="IPR024875">
    <property type="entry name" value="Protein_Lines"/>
</dbReference>
<reference evidence="2 3" key="1">
    <citation type="submission" date="2019-09" db="EMBL/GenBank/DDBJ databases">
        <title>Bird 10,000 Genomes (B10K) Project - Family phase.</title>
        <authorList>
            <person name="Zhang G."/>
        </authorList>
    </citation>
    <scope>NUCLEOTIDE SEQUENCE [LARGE SCALE GENOMIC DNA]</scope>
    <source>
        <strain evidence="2">B10K-DU-001-62</strain>
        <tissue evidence="2">Muscle</tissue>
    </source>
</reference>
<evidence type="ECO:0000259" key="1">
    <source>
        <dbReference type="Pfam" id="PF14694"/>
    </source>
</evidence>
<dbReference type="AlphaFoldDB" id="A0A7K9SEK8"/>
<feature type="non-terminal residue" evidence="2">
    <location>
        <position position="1"/>
    </location>
</feature>
<comment type="caution">
    <text evidence="2">The sequence shown here is derived from an EMBL/GenBank/DDBJ whole genome shotgun (WGS) entry which is preliminary data.</text>
</comment>
<proteinExistence type="predicted"/>
<dbReference type="OrthoDB" id="8251209at2759"/>
<protein>
    <submittedName>
        <fullName evidence="2">LINES protein</fullName>
    </submittedName>
</protein>
<dbReference type="Pfam" id="PF14694">
    <property type="entry name" value="LINES_N"/>
    <property type="match status" value="1"/>
</dbReference>
<dbReference type="PANTHER" id="PTHR16057:SF1">
    <property type="entry name" value="PROTEIN LINES HOMOLOG 1"/>
    <property type="match status" value="1"/>
</dbReference>
<gene>
    <name evidence="2" type="primary">Lins1</name>
    <name evidence="2" type="ORF">GALDEA_R07940</name>
</gene>
<feature type="non-terminal residue" evidence="2">
    <location>
        <position position="218"/>
    </location>
</feature>
<dbReference type="EMBL" id="VWZX01000349">
    <property type="protein sequence ID" value="NXI34400.1"/>
    <property type="molecule type" value="Genomic_DNA"/>
</dbReference>
<keyword evidence="3" id="KW-1185">Reference proteome</keyword>
<dbReference type="PANTHER" id="PTHR16057">
    <property type="entry name" value="WINS1, 2 PROTEIN"/>
    <property type="match status" value="1"/>
</dbReference>
<dbReference type="Proteomes" id="UP000566440">
    <property type="component" value="Unassembled WGS sequence"/>
</dbReference>
<feature type="domain" description="Protein Lines N-terminal" evidence="1">
    <location>
        <begin position="4"/>
        <end position="218"/>
    </location>
</feature>
<evidence type="ECO:0000313" key="3">
    <source>
        <dbReference type="Proteomes" id="UP000566440"/>
    </source>
</evidence>
<evidence type="ECO:0000313" key="2">
    <source>
        <dbReference type="EMBL" id="NXI34400.1"/>
    </source>
</evidence>
<name>A0A7K9SEK8_9PICI</name>
<organism evidence="2 3">
    <name type="scientific">Galbula dea</name>
    <dbReference type="NCBI Taxonomy" id="1109041"/>
    <lineage>
        <taxon>Eukaryota</taxon>
        <taxon>Metazoa</taxon>
        <taxon>Chordata</taxon>
        <taxon>Craniata</taxon>
        <taxon>Vertebrata</taxon>
        <taxon>Euteleostomi</taxon>
        <taxon>Archelosauria</taxon>
        <taxon>Archosauria</taxon>
        <taxon>Dinosauria</taxon>
        <taxon>Saurischia</taxon>
        <taxon>Theropoda</taxon>
        <taxon>Coelurosauria</taxon>
        <taxon>Aves</taxon>
        <taxon>Neognathae</taxon>
        <taxon>Neoaves</taxon>
        <taxon>Telluraves</taxon>
        <taxon>Coraciimorphae</taxon>
        <taxon>Piciformes</taxon>
        <taxon>Galbulidae</taxon>
        <taxon>Galbula</taxon>
    </lineage>
</organism>